<dbReference type="Proteomes" id="UP000313988">
    <property type="component" value="Unassembled WGS sequence"/>
</dbReference>
<feature type="chain" id="PRO_5022855012" evidence="1">
    <location>
        <begin position="24"/>
        <end position="438"/>
    </location>
</feature>
<evidence type="ECO:0000256" key="1">
    <source>
        <dbReference type="SAM" id="SignalP"/>
    </source>
</evidence>
<keyword evidence="5" id="KW-1185">Reference proteome</keyword>
<reference evidence="3 4" key="1">
    <citation type="submission" date="2019-06" db="EMBL/GenBank/DDBJ databases">
        <title>Genome sequence of Deinococcus radiopugnans ATCC 19172.</title>
        <authorList>
            <person name="Maclea K.S."/>
            <person name="Maynard C.R."/>
        </authorList>
    </citation>
    <scope>NUCLEOTIDE SEQUENCE [LARGE SCALE GENOMIC DNA]</scope>
    <source>
        <strain evidence="3 4">ATCC 19172</strain>
    </source>
</reference>
<accession>A0A5C4YB45</accession>
<dbReference type="AlphaFoldDB" id="A0A5C4YB45"/>
<evidence type="ECO:0000313" key="4">
    <source>
        <dbReference type="Proteomes" id="UP000313988"/>
    </source>
</evidence>
<gene>
    <name evidence="3" type="ORF">FHR04_03465</name>
    <name evidence="2" type="ORF">HNQ04_001173</name>
</gene>
<dbReference type="OrthoDB" id="55226at2"/>
<name>A0A5C4YB45_9DEIO</name>
<comment type="caution">
    <text evidence="3">The sequence shown here is derived from an EMBL/GenBank/DDBJ whole genome shotgun (WGS) entry which is preliminary data.</text>
</comment>
<keyword evidence="1" id="KW-0732">Signal</keyword>
<proteinExistence type="predicted"/>
<sequence length="438" mass="47384">MPLPNPRVPHVLFLVALTLPAWAEAATPRYAGVNWKDPAGMKASALSGNCPGRCVVYEGQDQPYPLLRVHEAVVGRAPQTLKTLLAWMKDSQGETVRVIENAFKEDVIRDGATTAYLYLLERGDSPKDSRPDVSFLVLLEQGGVTLPLEQFGRSREQLEDHLKTMLAVVNSVNLDPAAVKKELAARDTAFTQAAQAIKNGYARGERVRLYLWSESGVRNVYTPSGLQLQAFTHTDALAFLPGGVFLKNARTNYRIPNLRAIGGGELPARWKNVGSNFQVTSADGKTTLYSVQKLSGGQTRIAVGGRTYYEIPALTAADVIGTFSTKYARTSGTGDTTVNSSGSKDLRLLPNGRYEDTGQSFTALTSPNITAGSGGKQATGGTWSYDAASYTLTLKPDSGGSRSGPTYTQVFSPANRQIRGDKSVDWLLLGADSWWKSK</sequence>
<evidence type="ECO:0000313" key="3">
    <source>
        <dbReference type="EMBL" id="TNM72365.1"/>
    </source>
</evidence>
<dbReference type="RefSeq" id="WP_139400845.1">
    <property type="nucleotide sequence ID" value="NZ_JACHEW010000004.1"/>
</dbReference>
<dbReference type="EMBL" id="JACHEW010000004">
    <property type="protein sequence ID" value="MBB6015941.1"/>
    <property type="molecule type" value="Genomic_DNA"/>
</dbReference>
<dbReference type="EMBL" id="VDMO01000003">
    <property type="protein sequence ID" value="TNM72365.1"/>
    <property type="molecule type" value="Genomic_DNA"/>
</dbReference>
<organism evidence="3 4">
    <name type="scientific">Deinococcus radiopugnans ATCC 19172</name>
    <dbReference type="NCBI Taxonomy" id="585398"/>
    <lineage>
        <taxon>Bacteria</taxon>
        <taxon>Thermotogati</taxon>
        <taxon>Deinococcota</taxon>
        <taxon>Deinococci</taxon>
        <taxon>Deinococcales</taxon>
        <taxon>Deinococcaceae</taxon>
        <taxon>Deinococcus</taxon>
    </lineage>
</organism>
<evidence type="ECO:0000313" key="2">
    <source>
        <dbReference type="EMBL" id="MBB6015941.1"/>
    </source>
</evidence>
<evidence type="ECO:0000313" key="5">
    <source>
        <dbReference type="Proteomes" id="UP000629870"/>
    </source>
</evidence>
<protein>
    <submittedName>
        <fullName evidence="3">Uncharacterized protein</fullName>
    </submittedName>
</protein>
<reference evidence="2 5" key="2">
    <citation type="submission" date="2020-08" db="EMBL/GenBank/DDBJ databases">
        <title>Genomic Encyclopedia of Type Strains, Phase IV (KMG-IV): sequencing the most valuable type-strain genomes for metagenomic binning, comparative biology and taxonomic classification.</title>
        <authorList>
            <person name="Goeker M."/>
        </authorList>
    </citation>
    <scope>NUCLEOTIDE SEQUENCE [LARGE SCALE GENOMIC DNA]</scope>
    <source>
        <strain evidence="2 5">DSM 12027</strain>
    </source>
</reference>
<dbReference type="Proteomes" id="UP000629870">
    <property type="component" value="Unassembled WGS sequence"/>
</dbReference>
<feature type="signal peptide" evidence="1">
    <location>
        <begin position="1"/>
        <end position="23"/>
    </location>
</feature>